<comment type="caution">
    <text evidence="2">The sequence shown here is derived from an EMBL/GenBank/DDBJ whole genome shotgun (WGS) entry which is preliminary data.</text>
</comment>
<keyword evidence="3" id="KW-1185">Reference proteome</keyword>
<proteinExistence type="predicted"/>
<dbReference type="Proteomes" id="UP000291343">
    <property type="component" value="Unassembled WGS sequence"/>
</dbReference>
<name>A0A482XKL0_LAOST</name>
<dbReference type="EMBL" id="QKKF02008000">
    <property type="protein sequence ID" value="RZF45811.1"/>
    <property type="molecule type" value="Genomic_DNA"/>
</dbReference>
<protein>
    <submittedName>
        <fullName evidence="2">Uncharacterized protein</fullName>
    </submittedName>
</protein>
<dbReference type="InterPro" id="IPR052212">
    <property type="entry name" value="PH-like_domain"/>
</dbReference>
<dbReference type="PANTHER" id="PTHR12156:SF5">
    <property type="entry name" value="FI18040P1"/>
    <property type="match status" value="1"/>
</dbReference>
<dbReference type="PANTHER" id="PTHR12156">
    <property type="entry name" value="PLECKSTRIN HOMOLOGY-LIKE DOMAIN, FAMILY B, MEMBER 3"/>
    <property type="match status" value="1"/>
</dbReference>
<gene>
    <name evidence="2" type="ORF">LSTR_LSTR015608</name>
</gene>
<organism evidence="2 3">
    <name type="scientific">Laodelphax striatellus</name>
    <name type="common">Small brown planthopper</name>
    <name type="synonym">Delphax striatella</name>
    <dbReference type="NCBI Taxonomy" id="195883"/>
    <lineage>
        <taxon>Eukaryota</taxon>
        <taxon>Metazoa</taxon>
        <taxon>Ecdysozoa</taxon>
        <taxon>Arthropoda</taxon>
        <taxon>Hexapoda</taxon>
        <taxon>Insecta</taxon>
        <taxon>Pterygota</taxon>
        <taxon>Neoptera</taxon>
        <taxon>Paraneoptera</taxon>
        <taxon>Hemiptera</taxon>
        <taxon>Auchenorrhyncha</taxon>
        <taxon>Fulgoroidea</taxon>
        <taxon>Delphacidae</taxon>
        <taxon>Criomorphinae</taxon>
        <taxon>Laodelphax</taxon>
    </lineage>
</organism>
<feature type="coiled-coil region" evidence="1">
    <location>
        <begin position="92"/>
        <end position="217"/>
    </location>
</feature>
<accession>A0A482XKL0</accession>
<evidence type="ECO:0000313" key="3">
    <source>
        <dbReference type="Proteomes" id="UP000291343"/>
    </source>
</evidence>
<dbReference type="AlphaFoldDB" id="A0A482XKL0"/>
<dbReference type="InParanoid" id="A0A482XKL0"/>
<dbReference type="SMR" id="A0A482XKL0"/>
<dbReference type="OrthoDB" id="6020705at2759"/>
<reference evidence="2 3" key="1">
    <citation type="journal article" date="2017" name="Gigascience">
        <title>Genome sequence of the small brown planthopper, Laodelphax striatellus.</title>
        <authorList>
            <person name="Zhu J."/>
            <person name="Jiang F."/>
            <person name="Wang X."/>
            <person name="Yang P."/>
            <person name="Bao Y."/>
            <person name="Zhao W."/>
            <person name="Wang W."/>
            <person name="Lu H."/>
            <person name="Wang Q."/>
            <person name="Cui N."/>
            <person name="Li J."/>
            <person name="Chen X."/>
            <person name="Luo L."/>
            <person name="Yu J."/>
            <person name="Kang L."/>
            <person name="Cui F."/>
        </authorList>
    </citation>
    <scope>NUCLEOTIDE SEQUENCE [LARGE SCALE GENOMIC DNA]</scope>
    <source>
        <strain evidence="2">Lst14</strain>
    </source>
</reference>
<evidence type="ECO:0000256" key="1">
    <source>
        <dbReference type="SAM" id="Coils"/>
    </source>
</evidence>
<sequence length="223" mass="25704">MAARRSPFRCIPMRMSPYRILEVHGHASKTILPNKENNRNGEYTAEQLLSQLDAIVKSTEKSPVVLERGKFILPLPESEKNSECRNDLLASLTSFKAKITDIEQQQEELMREAEIEQALLGGEWRAQNEKLTSDENKLSALREKVQNCDKEMDICAVKQAERQAHSRKVLEQQQAILNTLELQLQNNKDEDLRPDLVEALRQQQELLDAEKKDQNKSNLLEER</sequence>
<keyword evidence="1" id="KW-0175">Coiled coil</keyword>
<evidence type="ECO:0000313" key="2">
    <source>
        <dbReference type="EMBL" id="RZF45811.1"/>
    </source>
</evidence>